<proteinExistence type="predicted"/>
<dbReference type="Gene3D" id="1.20.58.60">
    <property type="match status" value="4"/>
</dbReference>
<dbReference type="InterPro" id="IPR002017">
    <property type="entry name" value="Spectrin_repeat"/>
</dbReference>
<protein>
    <submittedName>
        <fullName evidence="3">Spectrin alpha chain, non-erythrocytic 1</fullName>
    </submittedName>
</protein>
<dbReference type="SMART" id="SM00150">
    <property type="entry name" value="SPEC"/>
    <property type="match status" value="2"/>
</dbReference>
<keyword evidence="1" id="KW-0677">Repeat</keyword>
<dbReference type="Proteomes" id="UP001266305">
    <property type="component" value="Unassembled WGS sequence"/>
</dbReference>
<dbReference type="EMBL" id="JASSZA010000001">
    <property type="protein sequence ID" value="KAK2120395.1"/>
    <property type="molecule type" value="Genomic_DNA"/>
</dbReference>
<dbReference type="InterPro" id="IPR018159">
    <property type="entry name" value="Spectrin/alpha-actinin"/>
</dbReference>
<keyword evidence="2" id="KW-0009">Actin-binding</keyword>
<organism evidence="3 4">
    <name type="scientific">Saguinus oedipus</name>
    <name type="common">Cotton-top tamarin</name>
    <name type="synonym">Oedipomidas oedipus</name>
    <dbReference type="NCBI Taxonomy" id="9490"/>
    <lineage>
        <taxon>Eukaryota</taxon>
        <taxon>Metazoa</taxon>
        <taxon>Chordata</taxon>
        <taxon>Craniata</taxon>
        <taxon>Vertebrata</taxon>
        <taxon>Euteleostomi</taxon>
        <taxon>Mammalia</taxon>
        <taxon>Eutheria</taxon>
        <taxon>Euarchontoglires</taxon>
        <taxon>Primates</taxon>
        <taxon>Haplorrhini</taxon>
        <taxon>Platyrrhini</taxon>
        <taxon>Cebidae</taxon>
        <taxon>Callitrichinae</taxon>
        <taxon>Saguinus</taxon>
    </lineage>
</organism>
<dbReference type="PANTHER" id="PTHR11915">
    <property type="entry name" value="SPECTRIN/FILAMIN RELATED CYTOSKELETAL PROTEIN"/>
    <property type="match status" value="1"/>
</dbReference>
<evidence type="ECO:0000256" key="1">
    <source>
        <dbReference type="ARBA" id="ARBA00022737"/>
    </source>
</evidence>
<name>A0ABQ9WFI0_SAGOE</name>
<dbReference type="Pfam" id="PF00435">
    <property type="entry name" value="Spectrin"/>
    <property type="match status" value="4"/>
</dbReference>
<sequence>MARLWETQFLTLLCPLPQDRLKDLNSQADSLMTSSAFDTSQVKDKRDTINGRFQKIKSMAASRRARLNESHRLHQFFRDMDDEESWIKEKKLLVSSEDYGRDLTGVQNLRKKHKRLEAELAAHEPAIQGVLDTGKKLSDDNTIGKQEIQQRLAQFVEHWKELKQLAAARGQRLEESLEYQQFVANVEEEEAWINEKMTLVASEDYGDTLAAIQKVLMQPRGGKGDAAKYHGQICRNSCLEMWKQECALPGIELHLSHLPHYGKHPLLVRVIQGLLKKHEAFETDFTVHKDRVNDVCTNGQDLIKKNNHHEENISSKMKGLNGKVSDLEKAAAQRKAKLDENSAFLQFNWKADVVESWIGEHCQQSLEEPLESCSLSPSM</sequence>
<dbReference type="CDD" id="cd00176">
    <property type="entry name" value="SPEC"/>
    <property type="match status" value="1"/>
</dbReference>
<evidence type="ECO:0000313" key="4">
    <source>
        <dbReference type="Proteomes" id="UP001266305"/>
    </source>
</evidence>
<comment type="caution">
    <text evidence="3">The sequence shown here is derived from an EMBL/GenBank/DDBJ whole genome shotgun (WGS) entry which is preliminary data.</text>
</comment>
<dbReference type="SUPFAM" id="SSF46966">
    <property type="entry name" value="Spectrin repeat"/>
    <property type="match status" value="3"/>
</dbReference>
<reference evidence="3 4" key="1">
    <citation type="submission" date="2023-05" db="EMBL/GenBank/DDBJ databases">
        <title>B98-5 Cell Line De Novo Hybrid Assembly: An Optical Mapping Approach.</title>
        <authorList>
            <person name="Kananen K."/>
            <person name="Auerbach J.A."/>
            <person name="Kautto E."/>
            <person name="Blachly J.S."/>
        </authorList>
    </citation>
    <scope>NUCLEOTIDE SEQUENCE [LARGE SCALE GENOMIC DNA]</scope>
    <source>
        <strain evidence="3">B95-8</strain>
        <tissue evidence="3">Cell line</tissue>
    </source>
</reference>
<accession>A0ABQ9WFI0</accession>
<keyword evidence="4" id="KW-1185">Reference proteome</keyword>
<gene>
    <name evidence="3" type="primary">SPTAN1_3</name>
    <name evidence="3" type="ORF">P7K49_001781</name>
</gene>
<evidence type="ECO:0000256" key="2">
    <source>
        <dbReference type="ARBA" id="ARBA00023203"/>
    </source>
</evidence>
<evidence type="ECO:0000313" key="3">
    <source>
        <dbReference type="EMBL" id="KAK2120395.1"/>
    </source>
</evidence>